<accession>A0A1U9MCW1</accession>
<reference evidence="1 2" key="1">
    <citation type="submission" date="2016-11" db="EMBL/GenBank/DDBJ databases">
        <title>Comparative genomics of Bartonella apis.</title>
        <authorList>
            <person name="Engel P."/>
        </authorList>
    </citation>
    <scope>NUCLEOTIDE SEQUENCE [LARGE SCALE GENOMIC DNA]</scope>
    <source>
        <strain evidence="1 2">BBC0178</strain>
    </source>
</reference>
<organism evidence="1 2">
    <name type="scientific">Bartonella apihabitans</name>
    <dbReference type="NCBI Taxonomy" id="2750929"/>
    <lineage>
        <taxon>Bacteria</taxon>
        <taxon>Pseudomonadati</taxon>
        <taxon>Pseudomonadota</taxon>
        <taxon>Alphaproteobacteria</taxon>
        <taxon>Hyphomicrobiales</taxon>
        <taxon>Bartonellaceae</taxon>
        <taxon>Bartonella</taxon>
    </lineage>
</organism>
<protein>
    <submittedName>
        <fullName evidence="1">Uncharacterized protein</fullName>
    </submittedName>
</protein>
<dbReference type="AlphaFoldDB" id="A0A1U9MCW1"/>
<dbReference type="KEGG" id="bapa:BBC0178_016610"/>
<evidence type="ECO:0000313" key="1">
    <source>
        <dbReference type="EMBL" id="AQT43116.1"/>
    </source>
</evidence>
<evidence type="ECO:0000313" key="2">
    <source>
        <dbReference type="Proteomes" id="UP000189660"/>
    </source>
</evidence>
<name>A0A1U9MCW1_9HYPH</name>
<sequence length="140" mass="15341">MFAKAQPALSEESCVRESFVSGVHGKTCGCVRTVVLEESPVGFVQVSLSGLCSRESFAGCVRQKPYWLSLKKCLKRALAVSPDFARVSFGLSGVFRVIECFSGYFCGQICCPIKAKAAFYLLMKNNCVSGVEKQYFADCF</sequence>
<keyword evidence="2" id="KW-1185">Reference proteome</keyword>
<dbReference type="Proteomes" id="UP000189660">
    <property type="component" value="Chromosome"/>
</dbReference>
<proteinExistence type="predicted"/>
<dbReference type="EMBL" id="CP015820">
    <property type="protein sequence ID" value="AQT43116.1"/>
    <property type="molecule type" value="Genomic_DNA"/>
</dbReference>
<gene>
    <name evidence="1" type="ORF">BBC0178_016610</name>
</gene>